<protein>
    <submittedName>
        <fullName evidence="1">Uncharacterized protein</fullName>
    </submittedName>
</protein>
<dbReference type="AlphaFoldDB" id="A0A8S1GR73"/>
<dbReference type="OrthoDB" id="5809216at2759"/>
<dbReference type="Proteomes" id="UP000835052">
    <property type="component" value="Unassembled WGS sequence"/>
</dbReference>
<organism evidence="1 2">
    <name type="scientific">Caenorhabditis auriculariae</name>
    <dbReference type="NCBI Taxonomy" id="2777116"/>
    <lineage>
        <taxon>Eukaryota</taxon>
        <taxon>Metazoa</taxon>
        <taxon>Ecdysozoa</taxon>
        <taxon>Nematoda</taxon>
        <taxon>Chromadorea</taxon>
        <taxon>Rhabditida</taxon>
        <taxon>Rhabditina</taxon>
        <taxon>Rhabditomorpha</taxon>
        <taxon>Rhabditoidea</taxon>
        <taxon>Rhabditidae</taxon>
        <taxon>Peloderinae</taxon>
        <taxon>Caenorhabditis</taxon>
    </lineage>
</organism>
<proteinExistence type="predicted"/>
<sequence>MLRLKRVTPFAFRIDRSTFFVIITFSGALRPRASKLIFVNQQTLSPEQFFSRRLTTTNTITHLKSLKRLGSYRIHCWNSVADYHSTSDGKSLNVHYATNPSFHSSFGCSV</sequence>
<dbReference type="EMBL" id="CAJGYM010000001">
    <property type="protein sequence ID" value="CAD6184240.1"/>
    <property type="molecule type" value="Genomic_DNA"/>
</dbReference>
<reference evidence="1" key="1">
    <citation type="submission" date="2020-10" db="EMBL/GenBank/DDBJ databases">
        <authorList>
            <person name="Kikuchi T."/>
        </authorList>
    </citation>
    <scope>NUCLEOTIDE SEQUENCE</scope>
    <source>
        <strain evidence="1">NKZ352</strain>
    </source>
</reference>
<accession>A0A8S1GR73</accession>
<evidence type="ECO:0000313" key="1">
    <source>
        <dbReference type="EMBL" id="CAD6184240.1"/>
    </source>
</evidence>
<name>A0A8S1GR73_9PELO</name>
<keyword evidence="2" id="KW-1185">Reference proteome</keyword>
<evidence type="ECO:0000313" key="2">
    <source>
        <dbReference type="Proteomes" id="UP000835052"/>
    </source>
</evidence>
<comment type="caution">
    <text evidence="1">The sequence shown here is derived from an EMBL/GenBank/DDBJ whole genome shotgun (WGS) entry which is preliminary data.</text>
</comment>
<gene>
    <name evidence="1" type="ORF">CAUJ_LOCUS159</name>
</gene>